<name>A0A4R1CIA6_9ACTN</name>
<dbReference type="AlphaFoldDB" id="A0A4R1CIA6"/>
<protein>
    <submittedName>
        <fullName evidence="1">Uncharacterized protein</fullName>
    </submittedName>
</protein>
<evidence type="ECO:0000313" key="2">
    <source>
        <dbReference type="Proteomes" id="UP000295453"/>
    </source>
</evidence>
<gene>
    <name evidence="1" type="ORF">EPD65_06010</name>
</gene>
<dbReference type="EMBL" id="SJZJ01000007">
    <property type="protein sequence ID" value="TCJ29856.1"/>
    <property type="molecule type" value="Genomic_DNA"/>
</dbReference>
<evidence type="ECO:0000313" key="1">
    <source>
        <dbReference type="EMBL" id="TCJ29856.1"/>
    </source>
</evidence>
<organism evidence="1 2">
    <name type="scientific">Nocardioides jejuensis</name>
    <dbReference type="NCBI Taxonomy" id="2502782"/>
    <lineage>
        <taxon>Bacteria</taxon>
        <taxon>Bacillati</taxon>
        <taxon>Actinomycetota</taxon>
        <taxon>Actinomycetes</taxon>
        <taxon>Propionibacteriales</taxon>
        <taxon>Nocardioidaceae</taxon>
        <taxon>Nocardioides</taxon>
    </lineage>
</organism>
<dbReference type="Proteomes" id="UP000295453">
    <property type="component" value="Unassembled WGS sequence"/>
</dbReference>
<sequence>MGQRGVGRGVGLVAVAGGLLATLVFGTVAGAPPERPRGPVHVAPPETRSQAALFSCPEEHPVFTRHVPPIMDRGVQEEAAAWMRGATGPGWRLVFAEPTRLGLLGFIDGDLAAARASLVPRGVTHVYRRDMGPEFGDGKDRKALVEQGLGWALEKPMHDVRHALRGLPDDGDFAYWPEAGAIFVQWKAPLPKQVAALAGTKVDGAEVMVEETPYSSRELARAQDRIFDKRYEKQVDASFTFAGTCGDLSGVVLGVDPKTLGDRAPELQEKLSAIAGVPIHVIPEEPLQAL</sequence>
<dbReference type="RefSeq" id="WP_131582259.1">
    <property type="nucleotide sequence ID" value="NZ_SJZJ01000007.1"/>
</dbReference>
<accession>A0A4R1CIA6</accession>
<keyword evidence="2" id="KW-1185">Reference proteome</keyword>
<comment type="caution">
    <text evidence="1">The sequence shown here is derived from an EMBL/GenBank/DDBJ whole genome shotgun (WGS) entry which is preliminary data.</text>
</comment>
<reference evidence="1 2" key="1">
    <citation type="submission" date="2019-03" db="EMBL/GenBank/DDBJ databases">
        <authorList>
            <person name="Kim M.K.M."/>
        </authorList>
    </citation>
    <scope>NUCLEOTIDE SEQUENCE [LARGE SCALE GENOMIC DNA]</scope>
    <source>
        <strain evidence="1 2">18JY15-6</strain>
    </source>
</reference>
<dbReference type="OrthoDB" id="3780042at2"/>
<proteinExistence type="predicted"/>